<gene>
    <name evidence="1" type="ORF">J2X78_004320</name>
</gene>
<name>A0ACC6L251_9SPHI</name>
<proteinExistence type="predicted"/>
<comment type="caution">
    <text evidence="1">The sequence shown here is derived from an EMBL/GenBank/DDBJ whole genome shotgun (WGS) entry which is preliminary data.</text>
</comment>
<accession>A0ACC6L251</accession>
<organism evidence="1 2">
    <name type="scientific">Pedobacter africanus</name>
    <dbReference type="NCBI Taxonomy" id="151894"/>
    <lineage>
        <taxon>Bacteria</taxon>
        <taxon>Pseudomonadati</taxon>
        <taxon>Bacteroidota</taxon>
        <taxon>Sphingobacteriia</taxon>
        <taxon>Sphingobacteriales</taxon>
        <taxon>Sphingobacteriaceae</taxon>
        <taxon>Pedobacter</taxon>
    </lineage>
</organism>
<keyword evidence="2" id="KW-1185">Reference proteome</keyword>
<reference evidence="1" key="1">
    <citation type="submission" date="2023-07" db="EMBL/GenBank/DDBJ databases">
        <title>Sorghum-associated microbial communities from plants grown in Nebraska, USA.</title>
        <authorList>
            <person name="Schachtman D."/>
        </authorList>
    </citation>
    <scope>NUCLEOTIDE SEQUENCE</scope>
    <source>
        <strain evidence="1">2697</strain>
    </source>
</reference>
<dbReference type="Proteomes" id="UP001246858">
    <property type="component" value="Unassembled WGS sequence"/>
</dbReference>
<sequence>MNKKPLGDKQAFEEIYKAHFRELYRYGYQLAFDKELTLDCLQQLFTDLWDKRKDTAPIANIMAYLKTSLRNRLINALNKKHMNNRSLDELDDAQFAESPVEGLIIENETLQGHLHRLSAAFKALSPAQRKLINMRYFQELSYQQIVEQTGIGQASIYNQISIGIKVLKQAFFHPDQP</sequence>
<dbReference type="EMBL" id="JAVDTF010000005">
    <property type="protein sequence ID" value="MDR6785728.1"/>
    <property type="molecule type" value="Genomic_DNA"/>
</dbReference>
<protein>
    <submittedName>
        <fullName evidence="1">RNA polymerase sigma factor (Sigma-70 family)</fullName>
    </submittedName>
</protein>
<evidence type="ECO:0000313" key="2">
    <source>
        <dbReference type="Proteomes" id="UP001246858"/>
    </source>
</evidence>
<evidence type="ECO:0000313" key="1">
    <source>
        <dbReference type="EMBL" id="MDR6785728.1"/>
    </source>
</evidence>